<gene>
    <name evidence="2" type="ORF">A1QO_10670</name>
</gene>
<organism evidence="2 3">
    <name type="scientific">Vibrio genomosp. F10 str. ZF-129</name>
    <dbReference type="NCBI Taxonomy" id="1187848"/>
    <lineage>
        <taxon>Bacteria</taxon>
        <taxon>Pseudomonadati</taxon>
        <taxon>Pseudomonadota</taxon>
        <taxon>Gammaproteobacteria</taxon>
        <taxon>Vibrionales</taxon>
        <taxon>Vibrionaceae</taxon>
        <taxon>Vibrio</taxon>
    </lineage>
</organism>
<reference evidence="2 3" key="1">
    <citation type="journal article" date="2012" name="Science">
        <title>Ecological populations of bacteria act as socially cohesive units of antibiotic production and resistance.</title>
        <authorList>
            <person name="Cordero O.X."/>
            <person name="Wildschutte H."/>
            <person name="Kirkup B."/>
            <person name="Proehl S."/>
            <person name="Ngo L."/>
            <person name="Hussain F."/>
            <person name="Le Roux F."/>
            <person name="Mincer T."/>
            <person name="Polz M.F."/>
        </authorList>
    </citation>
    <scope>NUCLEOTIDE SEQUENCE [LARGE SCALE GENOMIC DNA]</scope>
    <source>
        <strain evidence="2 3">ZF-129</strain>
    </source>
</reference>
<evidence type="ECO:0000313" key="2">
    <source>
        <dbReference type="EMBL" id="OEE33136.1"/>
    </source>
</evidence>
<feature type="transmembrane region" description="Helical" evidence="1">
    <location>
        <begin position="362"/>
        <end position="383"/>
    </location>
</feature>
<name>A0A1E5BDG0_9VIBR</name>
<feature type="transmembrane region" description="Helical" evidence="1">
    <location>
        <begin position="532"/>
        <end position="549"/>
    </location>
</feature>
<feature type="transmembrane region" description="Helical" evidence="1">
    <location>
        <begin position="508"/>
        <end position="525"/>
    </location>
</feature>
<dbReference type="Proteomes" id="UP000094741">
    <property type="component" value="Unassembled WGS sequence"/>
</dbReference>
<evidence type="ECO:0008006" key="4">
    <source>
        <dbReference type="Google" id="ProtNLM"/>
    </source>
</evidence>
<feature type="transmembrane region" description="Helical" evidence="1">
    <location>
        <begin position="468"/>
        <end position="488"/>
    </location>
</feature>
<sequence>MTMKLTLKSNGLFLVIAMGLLVITLPELLTDPSGGIKDFKYSYLSYFYGASITLSAMYFSLVGLTFALVFKGSSLLNGASLPFHSVFLGQAIIFTYVYIRSAINFYIIHIPITHFEFIGLIFLCFVFIRCKFGISNVYTSILKDKWNWILSFFIFFLVCVGISEHEIPRQVMLSSDPDQHAFFAKQIERFGTIPYHQFYWGEESFNYPAGTGVLGFIWSFLTGIDVRNAFTIQPLLQAYIAIFIITEMVLVEKKSLKVLAILKLGLISAFGLFLTYSLTKNYYHLEGAGRLASISICAFATSCFFWSKRNVGLLEKKDILSSVLLYLLVVFLGTVINPVNIVYLGVIFGFSILMQCGRKFNFYPIVFLLLLFPIFLILDPYYFSLIFSQGGQLYDPIVITHVPLDMSISEFISQFILSFKIMTKNFGDDFFSFHLISGKFSYLVLLLTLVFSFVLISDKSRNELSEIIIFFIVLIICWVIFSAVFDILKSGSSFRLLGPYFQFSKYQYLYVILCFVFALFIERITRMELNNFKLLALVTFFIVSSSLFGRNVSDNLDSRRVNYCGSIGCATSNDLSVLSYSEDLFKQVKVQSKLDSEVPKILIPNIPLYLNTEKWLFPVGGSRVLPFVDSFPVAFFYGQGSTEYSYENYIENVCEDFNLVWMKENNIQYLFKPEQMLSACVNGLDEVKKKSKVLSEKGEAYLIKLY</sequence>
<feature type="transmembrane region" description="Helical" evidence="1">
    <location>
        <begin position="81"/>
        <end position="99"/>
    </location>
</feature>
<keyword evidence="1" id="KW-0812">Transmembrane</keyword>
<feature type="transmembrane region" description="Helical" evidence="1">
    <location>
        <begin position="288"/>
        <end position="307"/>
    </location>
</feature>
<protein>
    <recommendedName>
        <fullName evidence="4">Glycosyltransferase RgtA/B/C/D-like domain-containing protein</fullName>
    </recommendedName>
</protein>
<dbReference type="OrthoDB" id="7069431at2"/>
<proteinExistence type="predicted"/>
<feature type="transmembrane region" description="Helical" evidence="1">
    <location>
        <begin position="105"/>
        <end position="128"/>
    </location>
</feature>
<comment type="caution">
    <text evidence="2">The sequence shown here is derived from an EMBL/GenBank/DDBJ whole genome shotgun (WGS) entry which is preliminary data.</text>
</comment>
<accession>A0A1E5BDG0</accession>
<evidence type="ECO:0000313" key="3">
    <source>
        <dbReference type="Proteomes" id="UP000094741"/>
    </source>
</evidence>
<dbReference type="STRING" id="1187848.A1QO_10670"/>
<dbReference type="AlphaFoldDB" id="A0A1E5BDG0"/>
<feature type="transmembrane region" description="Helical" evidence="1">
    <location>
        <begin position="46"/>
        <end position="69"/>
    </location>
</feature>
<feature type="transmembrane region" description="Helical" evidence="1">
    <location>
        <begin position="148"/>
        <end position="167"/>
    </location>
</feature>
<keyword evidence="1" id="KW-0472">Membrane</keyword>
<evidence type="ECO:0000256" key="1">
    <source>
        <dbReference type="SAM" id="Phobius"/>
    </source>
</evidence>
<feature type="transmembrane region" description="Helical" evidence="1">
    <location>
        <begin position="319"/>
        <end position="350"/>
    </location>
</feature>
<dbReference type="EMBL" id="AJYQ02000107">
    <property type="protein sequence ID" value="OEE33136.1"/>
    <property type="molecule type" value="Genomic_DNA"/>
</dbReference>
<feature type="transmembrane region" description="Helical" evidence="1">
    <location>
        <begin position="258"/>
        <end position="276"/>
    </location>
</feature>
<feature type="transmembrane region" description="Helical" evidence="1">
    <location>
        <begin position="440"/>
        <end position="456"/>
    </location>
</feature>
<keyword evidence="1" id="KW-1133">Transmembrane helix</keyword>
<feature type="transmembrane region" description="Helical" evidence="1">
    <location>
        <begin position="236"/>
        <end position="252"/>
    </location>
</feature>